<keyword evidence="3" id="KW-0808">Transferase</keyword>
<evidence type="ECO:0000313" key="5">
    <source>
        <dbReference type="Proteomes" id="UP000887540"/>
    </source>
</evidence>
<keyword evidence="2" id="KW-0328">Glycosyltransferase</keyword>
<feature type="domain" description="Glycosyl transferase family 25" evidence="4">
    <location>
        <begin position="260"/>
        <end position="430"/>
    </location>
</feature>
<comment type="similarity">
    <text evidence="1">Belongs to the glycosyltransferase 25 family.</text>
</comment>
<evidence type="ECO:0000259" key="4">
    <source>
        <dbReference type="Pfam" id="PF01755"/>
    </source>
</evidence>
<name>A0A914DW51_9BILA</name>
<protein>
    <submittedName>
        <fullName evidence="6">Glycosyltransferase 25 family member</fullName>
    </submittedName>
</protein>
<proteinExistence type="inferred from homology"/>
<organism evidence="5 6">
    <name type="scientific">Acrobeloides nanus</name>
    <dbReference type="NCBI Taxonomy" id="290746"/>
    <lineage>
        <taxon>Eukaryota</taxon>
        <taxon>Metazoa</taxon>
        <taxon>Ecdysozoa</taxon>
        <taxon>Nematoda</taxon>
        <taxon>Chromadorea</taxon>
        <taxon>Rhabditida</taxon>
        <taxon>Tylenchina</taxon>
        <taxon>Cephalobomorpha</taxon>
        <taxon>Cephaloboidea</taxon>
        <taxon>Cephalobidae</taxon>
        <taxon>Acrobeloides</taxon>
    </lineage>
</organism>
<evidence type="ECO:0000256" key="2">
    <source>
        <dbReference type="ARBA" id="ARBA00022676"/>
    </source>
</evidence>
<dbReference type="Proteomes" id="UP000887540">
    <property type="component" value="Unplaced"/>
</dbReference>
<dbReference type="CDD" id="cd06532">
    <property type="entry name" value="Glyco_transf_25"/>
    <property type="match status" value="1"/>
</dbReference>
<dbReference type="AlphaFoldDB" id="A0A914DW51"/>
<dbReference type="WBParaSite" id="ACRNAN_scaffold4099.g23759.t1">
    <property type="protein sequence ID" value="ACRNAN_scaffold4099.g23759.t1"/>
    <property type="gene ID" value="ACRNAN_scaffold4099.g23759"/>
</dbReference>
<dbReference type="Pfam" id="PF01755">
    <property type="entry name" value="Glyco_transf_25"/>
    <property type="match status" value="1"/>
</dbReference>
<accession>A0A914DW51</accession>
<evidence type="ECO:0000256" key="3">
    <source>
        <dbReference type="ARBA" id="ARBA00022679"/>
    </source>
</evidence>
<dbReference type="PANTHER" id="PTHR10730:SF53">
    <property type="entry name" value="GLYCOSYLTRANSFERASE 25 FAMILY MEMBER"/>
    <property type="match status" value="1"/>
</dbReference>
<dbReference type="PANTHER" id="PTHR10730">
    <property type="entry name" value="PROCOLLAGEN-LYSINE,2-OXOGLUTARATE 5-DIOXYGENASE/GLYCOSYLTRANSFERASE 25 FAMILY MEMBER"/>
    <property type="match status" value="1"/>
</dbReference>
<reference evidence="6" key="1">
    <citation type="submission" date="2022-11" db="UniProtKB">
        <authorList>
            <consortium name="WormBaseParasite"/>
        </authorList>
    </citation>
    <scope>IDENTIFICATION</scope>
</reference>
<dbReference type="GO" id="GO:0050211">
    <property type="term" value="F:procollagen galactosyltransferase activity"/>
    <property type="evidence" value="ECO:0007669"/>
    <property type="project" value="TreeGrafter"/>
</dbReference>
<sequence>MSVGVSKHEHVLPYFLGLIENLRYPKDRIRVSFYLTKNPPEPEDQAEVLIKKWVQEVTKHYLSVSLELTSSDQNWKETALQWSRRKSCSHAFITTADHFLMENSLRKLIALDKVVVSPLLNAPFGNYSNVHGVLDDDYVYRVEMESIRIYFLYGPYLINLKHKDASYLTFDSDNLRNYNGRQDPIYIFAFSAYSMQIPIFVDNKFFYGYFLDSTYYSHNYHKKLLSYFLSNLVSEFGTISFPHSSYIEPSYPPPSRFGFDKIYLINLKRRPERLRRMELVFKLLGIDYTLFEAVDGKHLAPEELEEIEFMPGYQDPYYKRPMKKGEIGCFLSHYRIWEDVVKNSYSRVIVFEDDVRFMENSTIELNEMVEDLMKMRTEWDFIYLGRKKMSPHGDEFFEPGHRYLSTVGYSYWTLGYALSLNGASKLIHADPLSRLLAIDEFLPIMYDKHPNKEWASYFPSRNLLAYAVYPVVVVPERYTHQPGYVSDTEDSFVFEETFDRGENEKETISSTLHYKDEF</sequence>
<evidence type="ECO:0000256" key="1">
    <source>
        <dbReference type="ARBA" id="ARBA00006721"/>
    </source>
</evidence>
<dbReference type="InterPro" id="IPR002654">
    <property type="entry name" value="Glyco_trans_25"/>
</dbReference>
<dbReference type="InterPro" id="IPR050757">
    <property type="entry name" value="Collagen_mod_GT25"/>
</dbReference>
<keyword evidence="5" id="KW-1185">Reference proteome</keyword>
<evidence type="ECO:0000313" key="6">
    <source>
        <dbReference type="WBParaSite" id="ACRNAN_scaffold4099.g23759.t1"/>
    </source>
</evidence>